<dbReference type="STRING" id="655863.F0XMD0"/>
<dbReference type="InParanoid" id="F0XMD0"/>
<dbReference type="SUPFAM" id="SSF89796">
    <property type="entry name" value="CoA-transferase family III (CaiB/BaiF)"/>
    <property type="match status" value="1"/>
</dbReference>
<dbReference type="InterPro" id="IPR050509">
    <property type="entry name" value="CoA-transferase_III"/>
</dbReference>
<feature type="region of interest" description="Disordered" evidence="2">
    <location>
        <begin position="700"/>
        <end position="736"/>
    </location>
</feature>
<dbReference type="PANTHER" id="PTHR48228:SF5">
    <property type="entry name" value="ALPHA-METHYLACYL-COA RACEMASE"/>
    <property type="match status" value="1"/>
</dbReference>
<gene>
    <name evidence="4" type="ORF">CMQ_6242</name>
</gene>
<dbReference type="InterPro" id="IPR003673">
    <property type="entry name" value="CoA-Trfase_fam_III"/>
</dbReference>
<dbReference type="InterPro" id="IPR023606">
    <property type="entry name" value="CoA-Trfase_III_dom_1_sf"/>
</dbReference>
<dbReference type="PANTHER" id="PTHR48228">
    <property type="entry name" value="SUCCINYL-COA--D-CITRAMALATE COA-TRANSFERASE"/>
    <property type="match status" value="1"/>
</dbReference>
<reference evidence="4 5" key="1">
    <citation type="journal article" date="2011" name="Proc. Natl. Acad. Sci. U.S.A.">
        <title>Genome and transcriptome analyses of the mountain pine beetle-fungal symbiont Grosmannia clavigera, a lodgepole pine pathogen.</title>
        <authorList>
            <person name="DiGuistini S."/>
            <person name="Wang Y."/>
            <person name="Liao N.Y."/>
            <person name="Taylor G."/>
            <person name="Tanguay P."/>
            <person name="Feau N."/>
            <person name="Henrissat B."/>
            <person name="Chan S.K."/>
            <person name="Hesse-Orce U."/>
            <person name="Alamouti S.M."/>
            <person name="Tsui C.K.M."/>
            <person name="Docking R.T."/>
            <person name="Levasseur A."/>
            <person name="Haridas S."/>
            <person name="Robertson G."/>
            <person name="Birol I."/>
            <person name="Holt R.A."/>
            <person name="Marra M.A."/>
            <person name="Hamelin R.C."/>
            <person name="Hirst M."/>
            <person name="Jones S.J.M."/>
            <person name="Bohlmann J."/>
            <person name="Breuil C."/>
        </authorList>
    </citation>
    <scope>NUCLEOTIDE SEQUENCE [LARGE SCALE GENOMIC DNA]</scope>
    <source>
        <strain evidence="5">kw1407 / UAMH 11150</strain>
    </source>
</reference>
<sequence length="769" mass="81934">MTRRTGSQDGVVVSEGDCDGHVVTASMAATQPPPLLHPLPRPLQNPILPDNILASKPLPLVSKTRRRRGSLRKVALLGRGAASGPSASVGLGISGPTDGDAYVSHRSRNSSSSTKNQIIPPAAAPRPRPAKPMSTILTRRSSPTAYVTTDEDQRKQQLPRSLSLPMLMPMTAMHPGSKLRAKSPLSLTDLATPLAPSSADPDWDYAETEWWGWVMLVATWVVFVVGMGSCLGVWSWAWDVGTTPYAPPELEDDPTLPIVGYYPALMILTSVMAWVWVVVAWIGMKSFGSAADGAFPTSANPPRKQYAVAAAQLSCSFNLVVSSTLTCHLFTLAMTDPPLAGLRVLELAGLAPAPFAGLIFADAGADVLRIDRALPVSSSASPSSPLPVPSDLLTRHKASVAVDLKDARGIALVRTLARRADVLIDPFRPGVLERLGLGPDVLLADNRRLIYARLSGFRRDGRYRHMAGHDINYLAVSGVLSLLGRADAKPTPPTNLLADFAGGGLMLAFGVLLALATRSVSGRGQVVEANMVDGAAYLATFARFGLQTPLGCRPRGHNLLDSGCPYYDTYACADAPANPNGYVAVGALEPRFFDQLLRGLTADRPANPALEPLADIQAWKLRRLDPEQWPALRAALTAAFRRHPRAHWEGVFDGTDACCTPVLGFAEIQNGAATHGRESDQRPPVALQDTPLLAVAAKAADNNSNSNSNSNSRGQGPGIDGEGYEGQALLPGEGGEEALKRWQGWTRGTEYDINEAGGFVLKGTDKARL</sequence>
<name>F0XMD0_GROCL</name>
<dbReference type="Proteomes" id="UP000007796">
    <property type="component" value="Unassembled WGS sequence"/>
</dbReference>
<proteinExistence type="inferred from homology"/>
<feature type="compositionally biased region" description="Low complexity" evidence="2">
    <location>
        <begin position="702"/>
        <end position="712"/>
    </location>
</feature>
<evidence type="ECO:0000256" key="1">
    <source>
        <dbReference type="ARBA" id="ARBA00008383"/>
    </source>
</evidence>
<dbReference type="HOGENOM" id="CLU_363308_0_0_1"/>
<protein>
    <submittedName>
        <fullName evidence="4">Isopenicillin n-transferase</fullName>
    </submittedName>
</protein>
<keyword evidence="4" id="KW-0808">Transferase</keyword>
<dbReference type="Gene3D" id="3.30.1540.10">
    <property type="entry name" value="formyl-coa transferase, domain 3"/>
    <property type="match status" value="1"/>
</dbReference>
<accession>F0XMD0</accession>
<feature type="transmembrane region" description="Helical" evidence="3">
    <location>
        <begin position="213"/>
        <end position="238"/>
    </location>
</feature>
<comment type="similarity">
    <text evidence="1">Belongs to the CoA-transferase III family.</text>
</comment>
<dbReference type="GO" id="GO:0016740">
    <property type="term" value="F:transferase activity"/>
    <property type="evidence" value="ECO:0007669"/>
    <property type="project" value="UniProtKB-KW"/>
</dbReference>
<dbReference type="eggNOG" id="KOG3957">
    <property type="taxonomic scope" value="Eukaryota"/>
</dbReference>
<dbReference type="Pfam" id="PF02515">
    <property type="entry name" value="CoA_transf_3"/>
    <property type="match status" value="1"/>
</dbReference>
<dbReference type="InterPro" id="IPR029164">
    <property type="entry name" value="PIG-Y"/>
</dbReference>
<keyword evidence="5" id="KW-1185">Reference proteome</keyword>
<evidence type="ECO:0000256" key="2">
    <source>
        <dbReference type="SAM" id="MobiDB-lite"/>
    </source>
</evidence>
<evidence type="ECO:0000313" key="5">
    <source>
        <dbReference type="Proteomes" id="UP000007796"/>
    </source>
</evidence>
<dbReference type="RefSeq" id="XP_014170782.1">
    <property type="nucleotide sequence ID" value="XM_014315307.1"/>
</dbReference>
<dbReference type="OrthoDB" id="16747at2759"/>
<keyword evidence="3" id="KW-1133">Transmembrane helix</keyword>
<dbReference type="GeneID" id="25979654"/>
<organism evidence="5">
    <name type="scientific">Grosmannia clavigera (strain kw1407 / UAMH 11150)</name>
    <name type="common">Blue stain fungus</name>
    <name type="synonym">Graphiocladiella clavigera</name>
    <dbReference type="NCBI Taxonomy" id="655863"/>
    <lineage>
        <taxon>Eukaryota</taxon>
        <taxon>Fungi</taxon>
        <taxon>Dikarya</taxon>
        <taxon>Ascomycota</taxon>
        <taxon>Pezizomycotina</taxon>
        <taxon>Sordariomycetes</taxon>
        <taxon>Sordariomycetidae</taxon>
        <taxon>Ophiostomatales</taxon>
        <taxon>Ophiostomataceae</taxon>
        <taxon>Leptographium</taxon>
    </lineage>
</organism>
<dbReference type="Pfam" id="PF15159">
    <property type="entry name" value="PIG-Y"/>
    <property type="match status" value="1"/>
</dbReference>
<feature type="transmembrane region" description="Helical" evidence="3">
    <location>
        <begin position="258"/>
        <end position="282"/>
    </location>
</feature>
<dbReference type="AlphaFoldDB" id="F0XMD0"/>
<keyword evidence="3" id="KW-0812">Transmembrane</keyword>
<dbReference type="EMBL" id="GL629794">
    <property type="protein sequence ID" value="EFX01300.1"/>
    <property type="molecule type" value="Genomic_DNA"/>
</dbReference>
<keyword evidence="3" id="KW-0472">Membrane</keyword>
<dbReference type="InterPro" id="IPR044855">
    <property type="entry name" value="CoA-Trfase_III_dom3_sf"/>
</dbReference>
<evidence type="ECO:0000256" key="3">
    <source>
        <dbReference type="SAM" id="Phobius"/>
    </source>
</evidence>
<evidence type="ECO:0000313" key="4">
    <source>
        <dbReference type="EMBL" id="EFX01300.1"/>
    </source>
</evidence>
<feature type="region of interest" description="Disordered" evidence="2">
    <location>
        <begin position="80"/>
        <end position="134"/>
    </location>
</feature>
<dbReference type="Gene3D" id="3.40.50.10540">
    <property type="entry name" value="Crotonobetainyl-coa:carnitine coa-transferase, domain 1"/>
    <property type="match status" value="1"/>
</dbReference>